<evidence type="ECO:0000256" key="3">
    <source>
        <dbReference type="ARBA" id="ARBA00012071"/>
    </source>
</evidence>
<dbReference type="EMBL" id="SCFB01000014">
    <property type="protein sequence ID" value="RZI45404.1"/>
    <property type="molecule type" value="Genomic_DNA"/>
</dbReference>
<dbReference type="GO" id="GO:0005886">
    <property type="term" value="C:plasma membrane"/>
    <property type="evidence" value="ECO:0007669"/>
    <property type="project" value="TreeGrafter"/>
</dbReference>
<dbReference type="NCBIfam" id="TIGR00682">
    <property type="entry name" value="lpxK"/>
    <property type="match status" value="1"/>
</dbReference>
<evidence type="ECO:0000256" key="5">
    <source>
        <dbReference type="ARBA" id="ARBA00022516"/>
    </source>
</evidence>
<name>A0A4Q7DHK9_9PROT</name>
<comment type="caution">
    <text evidence="14">The sequence shown here is derived from an EMBL/GenBank/DDBJ whole genome shotgun (WGS) entry which is preliminary data.</text>
</comment>
<dbReference type="PANTHER" id="PTHR42724:SF1">
    <property type="entry name" value="TETRAACYLDISACCHARIDE 4'-KINASE, MITOCHONDRIAL-RELATED"/>
    <property type="match status" value="1"/>
</dbReference>
<dbReference type="GO" id="GO:0005524">
    <property type="term" value="F:ATP binding"/>
    <property type="evidence" value="ECO:0007669"/>
    <property type="project" value="UniProtKB-UniRule"/>
</dbReference>
<evidence type="ECO:0000256" key="13">
    <source>
        <dbReference type="HAMAP-Rule" id="MF_00409"/>
    </source>
</evidence>
<dbReference type="InterPro" id="IPR003758">
    <property type="entry name" value="LpxK"/>
</dbReference>
<keyword evidence="7 13" id="KW-0808">Transferase</keyword>
<dbReference type="GO" id="GO:0009029">
    <property type="term" value="F:lipid-A 4'-kinase activity"/>
    <property type="evidence" value="ECO:0007669"/>
    <property type="project" value="UniProtKB-UniRule"/>
</dbReference>
<sequence length="338" mass="37892">MNFKEVITLFKAPQFWHRDSFISHLLKPLSWIYYRLSCWKESHRKPYKVSVPVICVGNLVMGGAGKTPTVIAIVKILKEMGHQPHILSRGYGGYFRDVARVDASKHTYLQVGDEPLLLSAHAPTWTGVSRVAAAKAAIAAGATILVMDDGLQNSRLIKDYSLIVIDCIQGLGNNLVFPAGPLREPLQKGLKRAQAVLFVGDKENFKKPKGLSSFSFQYTARLTATSSLKPQPVVAFAGIGYPEKFRYTLEEQDFVIKDFVDFADHHPYTIIDMQKLERLAQLHDAPLITTEKDQFRIPEPYKNAVLTLPVVLQFDQRHSFEKALAHHFGLSPVHESGL</sequence>
<comment type="function">
    <text evidence="1 13">Transfers the gamma-phosphate of ATP to the 4'-position of a tetraacyldisaccharide 1-phosphate intermediate (termed DS-1-P) to form tetraacyldisaccharide 1,4'-bis-phosphate (lipid IVA).</text>
</comment>
<gene>
    <name evidence="13 14" type="primary">lpxK</name>
    <name evidence="14" type="ORF">EQU50_07205</name>
</gene>
<evidence type="ECO:0000256" key="8">
    <source>
        <dbReference type="ARBA" id="ARBA00022741"/>
    </source>
</evidence>
<keyword evidence="6 13" id="KW-0441">Lipid A biosynthesis</keyword>
<keyword evidence="8 13" id="KW-0547">Nucleotide-binding</keyword>
<evidence type="ECO:0000256" key="7">
    <source>
        <dbReference type="ARBA" id="ARBA00022679"/>
    </source>
</evidence>
<dbReference type="HAMAP" id="MF_00409">
    <property type="entry name" value="LpxK"/>
    <property type="match status" value="1"/>
</dbReference>
<evidence type="ECO:0000313" key="15">
    <source>
        <dbReference type="Proteomes" id="UP000293550"/>
    </source>
</evidence>
<comment type="pathway">
    <text evidence="2 13">Glycolipid biosynthesis; lipid IV(A) biosynthesis; lipid IV(A) from (3R)-3-hydroxytetradecanoyl-[acyl-carrier-protein] and UDP-N-acetyl-alpha-D-glucosamine: step 6/6.</text>
</comment>
<dbReference type="Proteomes" id="UP000293550">
    <property type="component" value="Unassembled WGS sequence"/>
</dbReference>
<evidence type="ECO:0000256" key="9">
    <source>
        <dbReference type="ARBA" id="ARBA00022777"/>
    </source>
</evidence>
<dbReference type="PANTHER" id="PTHR42724">
    <property type="entry name" value="TETRAACYLDISACCHARIDE 4'-KINASE"/>
    <property type="match status" value="1"/>
</dbReference>
<organism evidence="14 15">
    <name type="scientific">Candidatus Finniella inopinata</name>
    <dbReference type="NCBI Taxonomy" id="1696036"/>
    <lineage>
        <taxon>Bacteria</taxon>
        <taxon>Pseudomonadati</taxon>
        <taxon>Pseudomonadota</taxon>
        <taxon>Alphaproteobacteria</taxon>
        <taxon>Holosporales</taxon>
        <taxon>Candidatus Paracaedibacteraceae</taxon>
        <taxon>Candidatus Finniella</taxon>
    </lineage>
</organism>
<proteinExistence type="inferred from homology"/>
<comment type="catalytic activity">
    <reaction evidence="13">
        <text>a lipid A disaccharide + ATP = a lipid IVA + ADP + H(+)</text>
        <dbReference type="Rhea" id="RHEA:67840"/>
        <dbReference type="ChEBI" id="CHEBI:15378"/>
        <dbReference type="ChEBI" id="CHEBI:30616"/>
        <dbReference type="ChEBI" id="CHEBI:176343"/>
        <dbReference type="ChEBI" id="CHEBI:176425"/>
        <dbReference type="ChEBI" id="CHEBI:456216"/>
        <dbReference type="EC" id="2.7.1.130"/>
    </reaction>
</comment>
<evidence type="ECO:0000256" key="4">
    <source>
        <dbReference type="ARBA" id="ARBA00016436"/>
    </source>
</evidence>
<evidence type="ECO:0000256" key="1">
    <source>
        <dbReference type="ARBA" id="ARBA00002274"/>
    </source>
</evidence>
<reference evidence="14 15" key="1">
    <citation type="submission" date="2018-10" db="EMBL/GenBank/DDBJ databases">
        <title>An updated phylogeny of the Alphaproteobacteria reveals that the parasitic Rickettsiales and Holosporales have independent origins.</title>
        <authorList>
            <person name="Munoz-Gomez S.A."/>
            <person name="Hess S."/>
            <person name="Burger G."/>
            <person name="Lang B.F."/>
            <person name="Susko E."/>
            <person name="Slamovits C.H."/>
            <person name="Roger A.J."/>
        </authorList>
    </citation>
    <scope>NUCLEOTIDE SEQUENCE [LARGE SCALE GENOMIC DNA]</scope>
    <source>
        <strain evidence="14">HOLO01</strain>
    </source>
</reference>
<keyword evidence="9 13" id="KW-0418">Kinase</keyword>
<dbReference type="InterPro" id="IPR027417">
    <property type="entry name" value="P-loop_NTPase"/>
</dbReference>
<protein>
    <recommendedName>
        <fullName evidence="4 13">Tetraacyldisaccharide 4'-kinase</fullName>
        <ecNumber evidence="3 13">2.7.1.130</ecNumber>
    </recommendedName>
    <alternativeName>
        <fullName evidence="12 13">Lipid A 4'-kinase</fullName>
    </alternativeName>
</protein>
<evidence type="ECO:0000256" key="12">
    <source>
        <dbReference type="ARBA" id="ARBA00029757"/>
    </source>
</evidence>
<evidence type="ECO:0000256" key="10">
    <source>
        <dbReference type="ARBA" id="ARBA00022840"/>
    </source>
</evidence>
<keyword evidence="10 13" id="KW-0067">ATP-binding</keyword>
<dbReference type="GO" id="GO:0009245">
    <property type="term" value="P:lipid A biosynthetic process"/>
    <property type="evidence" value="ECO:0007669"/>
    <property type="project" value="UniProtKB-UniRule"/>
</dbReference>
<dbReference type="SUPFAM" id="SSF52540">
    <property type="entry name" value="P-loop containing nucleoside triphosphate hydrolases"/>
    <property type="match status" value="1"/>
</dbReference>
<evidence type="ECO:0000256" key="2">
    <source>
        <dbReference type="ARBA" id="ARBA00004870"/>
    </source>
</evidence>
<evidence type="ECO:0000256" key="11">
    <source>
        <dbReference type="ARBA" id="ARBA00023098"/>
    </source>
</evidence>
<evidence type="ECO:0000313" key="14">
    <source>
        <dbReference type="EMBL" id="RZI45404.1"/>
    </source>
</evidence>
<dbReference type="GO" id="GO:0009244">
    <property type="term" value="P:lipopolysaccharide core region biosynthetic process"/>
    <property type="evidence" value="ECO:0007669"/>
    <property type="project" value="TreeGrafter"/>
</dbReference>
<feature type="binding site" evidence="13">
    <location>
        <begin position="60"/>
        <end position="67"/>
    </location>
    <ligand>
        <name>ATP</name>
        <dbReference type="ChEBI" id="CHEBI:30616"/>
    </ligand>
</feature>
<keyword evidence="11 13" id="KW-0443">Lipid metabolism</keyword>
<dbReference type="AlphaFoldDB" id="A0A4Q7DHK9"/>
<dbReference type="OrthoDB" id="9766423at2"/>
<dbReference type="UniPathway" id="UPA00359">
    <property type="reaction ID" value="UER00482"/>
</dbReference>
<accession>A0A4Q7DHK9</accession>
<dbReference type="EC" id="2.7.1.130" evidence="3 13"/>
<dbReference type="Pfam" id="PF02606">
    <property type="entry name" value="LpxK"/>
    <property type="match status" value="1"/>
</dbReference>
<keyword evidence="15" id="KW-1185">Reference proteome</keyword>
<comment type="similarity">
    <text evidence="13">Belongs to the LpxK family.</text>
</comment>
<evidence type="ECO:0000256" key="6">
    <source>
        <dbReference type="ARBA" id="ARBA00022556"/>
    </source>
</evidence>
<keyword evidence="5 13" id="KW-0444">Lipid biosynthesis</keyword>